<accession>A0ABQ7XYH4</accession>
<dbReference type="Proteomes" id="UP000824890">
    <property type="component" value="Unassembled WGS sequence"/>
</dbReference>
<dbReference type="EMBL" id="JAGKQM010000019">
    <property type="protein sequence ID" value="KAH0860504.1"/>
    <property type="molecule type" value="Genomic_DNA"/>
</dbReference>
<organism evidence="1 2">
    <name type="scientific">Brassica napus</name>
    <name type="common">Rape</name>
    <dbReference type="NCBI Taxonomy" id="3708"/>
    <lineage>
        <taxon>Eukaryota</taxon>
        <taxon>Viridiplantae</taxon>
        <taxon>Streptophyta</taxon>
        <taxon>Embryophyta</taxon>
        <taxon>Tracheophyta</taxon>
        <taxon>Spermatophyta</taxon>
        <taxon>Magnoliopsida</taxon>
        <taxon>eudicotyledons</taxon>
        <taxon>Gunneridae</taxon>
        <taxon>Pentapetalae</taxon>
        <taxon>rosids</taxon>
        <taxon>malvids</taxon>
        <taxon>Brassicales</taxon>
        <taxon>Brassicaceae</taxon>
        <taxon>Brassiceae</taxon>
        <taxon>Brassica</taxon>
    </lineage>
</organism>
<name>A0ABQ7XYH4_BRANA</name>
<reference evidence="1 2" key="1">
    <citation type="submission" date="2021-05" db="EMBL/GenBank/DDBJ databases">
        <title>Genome Assembly of Synthetic Allotetraploid Brassica napus Reveals Homoeologous Exchanges between Subgenomes.</title>
        <authorList>
            <person name="Davis J.T."/>
        </authorList>
    </citation>
    <scope>NUCLEOTIDE SEQUENCE [LARGE SCALE GENOMIC DNA]</scope>
    <source>
        <strain evidence="2">cv. Da-Ae</strain>
        <tissue evidence="1">Seedling</tissue>
    </source>
</reference>
<gene>
    <name evidence="1" type="ORF">HID58_088765</name>
</gene>
<sequence>GIIILLTSFVQWSRIFIGTALNSIQKRSFNSPCISLHLHLIVFQGVIKNFHNVVKTKLQILNINMNAPVSVYRPNFANLRENGVFISIQGDLRDDLMGNDFESLSCVETIFSPLTDWSSSNLIVQGVIKNFNNIILFKTKLQILNIKVIAPMSVNHPNFTNLGENESSTTNKHSLEFPFGDVHGLVELFLKVIKLQTIKVFTMLIPLSLLTNTNNTAQNRRCLNSRFIYFLSGSMYLFCYSRSSNLMRESEHFTFWDCESHVGTINPMLCSSHIHRTKTCRFKATTRSQQQNLVVQFIIKNFHKIISLGLQINGFKVITPVSVYCPNITSLGQDASFPSPEETWLIWRENTSRSVNISRNFLAMKFPQPMGISLSLHGMTPLLDVAFSRLMCNLTTGSCSNA</sequence>
<feature type="non-terminal residue" evidence="1">
    <location>
        <position position="1"/>
    </location>
</feature>
<evidence type="ECO:0000313" key="2">
    <source>
        <dbReference type="Proteomes" id="UP000824890"/>
    </source>
</evidence>
<evidence type="ECO:0000313" key="1">
    <source>
        <dbReference type="EMBL" id="KAH0860504.1"/>
    </source>
</evidence>
<protein>
    <submittedName>
        <fullName evidence="1">Uncharacterized protein</fullName>
    </submittedName>
</protein>
<keyword evidence="2" id="KW-1185">Reference proteome</keyword>
<comment type="caution">
    <text evidence="1">The sequence shown here is derived from an EMBL/GenBank/DDBJ whole genome shotgun (WGS) entry which is preliminary data.</text>
</comment>
<proteinExistence type="predicted"/>